<dbReference type="InterPro" id="IPR011055">
    <property type="entry name" value="Dup_hybrid_motif"/>
</dbReference>
<keyword evidence="1" id="KW-1133">Transmembrane helix</keyword>
<dbReference type="PANTHER" id="PTHR21666:SF270">
    <property type="entry name" value="MUREIN HYDROLASE ACTIVATOR ENVC"/>
    <property type="match status" value="1"/>
</dbReference>
<gene>
    <name evidence="3" type="ORF">LCGC14_0761260</name>
</gene>
<dbReference type="Pfam" id="PF01551">
    <property type="entry name" value="Peptidase_M23"/>
    <property type="match status" value="1"/>
</dbReference>
<organism evidence="3">
    <name type="scientific">marine sediment metagenome</name>
    <dbReference type="NCBI Taxonomy" id="412755"/>
    <lineage>
        <taxon>unclassified sequences</taxon>
        <taxon>metagenomes</taxon>
        <taxon>ecological metagenomes</taxon>
    </lineage>
</organism>
<evidence type="ECO:0000313" key="3">
    <source>
        <dbReference type="EMBL" id="KKN37645.1"/>
    </source>
</evidence>
<proteinExistence type="predicted"/>
<dbReference type="SUPFAM" id="SSF51261">
    <property type="entry name" value="Duplicated hybrid motif"/>
    <property type="match status" value="1"/>
</dbReference>
<evidence type="ECO:0000256" key="1">
    <source>
        <dbReference type="SAM" id="Phobius"/>
    </source>
</evidence>
<dbReference type="CDD" id="cd12797">
    <property type="entry name" value="M23_peptidase"/>
    <property type="match status" value="1"/>
</dbReference>
<sequence length="337" mass="36889">MFSGVPLGALPTPFPGIQFSRPAAYAPLVASGVWGDLRSEGTRFHQGIDIAMPKGTPVLAMAPGKVYTARMYPDPTGIFVGIQHANGWSSRYMHLDSVAVQKGETVKRGQVIGYAGATGGVSGPHLHLSMLLDKSKLGEFARAYGQPTTGWGNTWNRGTAVPGEPVVPLDQYTPDALERMRSRNVLPYQRSLNAGKWFALGSALVAIGVGAFVFIEGRKRGRGFSGTGGPPIERQCVPAFSPKEVRKMEVAGTWHPEFQGETCKWKCVRPFKVAQFEATKNPGNFAILHPSTKAKGKWQLSLFDKDGPWGDRIRDTCSEAATELQEVYRQWRVVEWE</sequence>
<accession>A0A0F9Q155</accession>
<dbReference type="GO" id="GO:0004222">
    <property type="term" value="F:metalloendopeptidase activity"/>
    <property type="evidence" value="ECO:0007669"/>
    <property type="project" value="TreeGrafter"/>
</dbReference>
<reference evidence="3" key="1">
    <citation type="journal article" date="2015" name="Nature">
        <title>Complex archaea that bridge the gap between prokaryotes and eukaryotes.</title>
        <authorList>
            <person name="Spang A."/>
            <person name="Saw J.H."/>
            <person name="Jorgensen S.L."/>
            <person name="Zaremba-Niedzwiedzka K."/>
            <person name="Martijn J."/>
            <person name="Lind A.E."/>
            <person name="van Eijk R."/>
            <person name="Schleper C."/>
            <person name="Guy L."/>
            <person name="Ettema T.J."/>
        </authorList>
    </citation>
    <scope>NUCLEOTIDE SEQUENCE</scope>
</reference>
<protein>
    <recommendedName>
        <fullName evidence="2">M23ase beta-sheet core domain-containing protein</fullName>
    </recommendedName>
</protein>
<dbReference type="InterPro" id="IPR050570">
    <property type="entry name" value="Cell_wall_metabolism_enzyme"/>
</dbReference>
<keyword evidence="1" id="KW-0812">Transmembrane</keyword>
<evidence type="ECO:0000259" key="2">
    <source>
        <dbReference type="Pfam" id="PF01551"/>
    </source>
</evidence>
<dbReference type="Gene3D" id="2.70.70.10">
    <property type="entry name" value="Glucose Permease (Domain IIA)"/>
    <property type="match status" value="1"/>
</dbReference>
<dbReference type="EMBL" id="LAZR01001880">
    <property type="protein sequence ID" value="KKN37645.1"/>
    <property type="molecule type" value="Genomic_DNA"/>
</dbReference>
<dbReference type="InterPro" id="IPR016047">
    <property type="entry name" value="M23ase_b-sheet_dom"/>
</dbReference>
<comment type="caution">
    <text evidence="3">The sequence shown here is derived from an EMBL/GenBank/DDBJ whole genome shotgun (WGS) entry which is preliminary data.</text>
</comment>
<dbReference type="PANTHER" id="PTHR21666">
    <property type="entry name" value="PEPTIDASE-RELATED"/>
    <property type="match status" value="1"/>
</dbReference>
<dbReference type="AlphaFoldDB" id="A0A0F9Q155"/>
<feature type="transmembrane region" description="Helical" evidence="1">
    <location>
        <begin position="197"/>
        <end position="215"/>
    </location>
</feature>
<name>A0A0F9Q155_9ZZZZ</name>
<feature type="domain" description="M23ase beta-sheet core" evidence="2">
    <location>
        <begin position="43"/>
        <end position="132"/>
    </location>
</feature>
<keyword evidence="1" id="KW-0472">Membrane</keyword>